<dbReference type="InterPro" id="IPR013249">
    <property type="entry name" value="RNA_pol_sigma70_r4_t2"/>
</dbReference>
<dbReference type="NCBIfam" id="TIGR02937">
    <property type="entry name" value="sigma70-ECF"/>
    <property type="match status" value="1"/>
</dbReference>
<dbReference type="InterPro" id="IPR013324">
    <property type="entry name" value="RNA_pol_sigma_r3/r4-like"/>
</dbReference>
<dbReference type="InterPro" id="IPR036388">
    <property type="entry name" value="WH-like_DNA-bd_sf"/>
</dbReference>
<dbReference type="InterPro" id="IPR013325">
    <property type="entry name" value="RNA_pol_sigma_r2"/>
</dbReference>
<dbReference type="PANTHER" id="PTHR43133">
    <property type="entry name" value="RNA POLYMERASE ECF-TYPE SIGMA FACTO"/>
    <property type="match status" value="1"/>
</dbReference>
<dbReference type="InterPro" id="IPR039425">
    <property type="entry name" value="RNA_pol_sigma-70-like"/>
</dbReference>
<dbReference type="CDD" id="cd06171">
    <property type="entry name" value="Sigma70_r4"/>
    <property type="match status" value="1"/>
</dbReference>
<feature type="domain" description="RNA polymerase sigma-70 region 2" evidence="5">
    <location>
        <begin position="28"/>
        <end position="94"/>
    </location>
</feature>
<gene>
    <name evidence="7" type="ORF">QNI29_04015</name>
</gene>
<accession>A0ABY8V2L4</accession>
<keyword evidence="2" id="KW-0805">Transcription regulation</keyword>
<keyword evidence="3" id="KW-0731">Sigma factor</keyword>
<dbReference type="InterPro" id="IPR014284">
    <property type="entry name" value="RNA_pol_sigma-70_dom"/>
</dbReference>
<comment type="similarity">
    <text evidence="1">Belongs to the sigma-70 factor family. ECF subfamily.</text>
</comment>
<dbReference type="InterPro" id="IPR007627">
    <property type="entry name" value="RNA_pol_sigma70_r2"/>
</dbReference>
<dbReference type="EMBL" id="CP126446">
    <property type="protein sequence ID" value="WIF98829.1"/>
    <property type="molecule type" value="Genomic_DNA"/>
</dbReference>
<keyword evidence="4" id="KW-0804">Transcription</keyword>
<evidence type="ECO:0000256" key="2">
    <source>
        <dbReference type="ARBA" id="ARBA00023015"/>
    </source>
</evidence>
<dbReference type="Pfam" id="PF08281">
    <property type="entry name" value="Sigma70_r4_2"/>
    <property type="match status" value="1"/>
</dbReference>
<evidence type="ECO:0000256" key="1">
    <source>
        <dbReference type="ARBA" id="ARBA00010641"/>
    </source>
</evidence>
<dbReference type="Gene3D" id="1.10.1740.10">
    <property type="match status" value="1"/>
</dbReference>
<dbReference type="SUPFAM" id="SSF88946">
    <property type="entry name" value="Sigma2 domain of RNA polymerase sigma factors"/>
    <property type="match status" value="1"/>
</dbReference>
<keyword evidence="8" id="KW-1185">Reference proteome</keyword>
<dbReference type="RefSeq" id="WP_284526790.1">
    <property type="nucleotide sequence ID" value="NZ_CP126446.1"/>
</dbReference>
<dbReference type="SUPFAM" id="SSF88659">
    <property type="entry name" value="Sigma3 and sigma4 domains of RNA polymerase sigma factors"/>
    <property type="match status" value="1"/>
</dbReference>
<protein>
    <submittedName>
        <fullName evidence="7">Sigma-70 family RNA polymerase sigma factor</fullName>
    </submittedName>
</protein>
<dbReference type="PANTHER" id="PTHR43133:SF60">
    <property type="entry name" value="RNA POLYMERASE SIGMA FACTOR SIGV"/>
    <property type="match status" value="1"/>
</dbReference>
<proteinExistence type="inferred from homology"/>
<evidence type="ECO:0000259" key="5">
    <source>
        <dbReference type="Pfam" id="PF04542"/>
    </source>
</evidence>
<dbReference type="Gene3D" id="1.10.10.10">
    <property type="entry name" value="Winged helix-like DNA-binding domain superfamily/Winged helix DNA-binding domain"/>
    <property type="match status" value="1"/>
</dbReference>
<evidence type="ECO:0000259" key="6">
    <source>
        <dbReference type="Pfam" id="PF08281"/>
    </source>
</evidence>
<sequence>MVTLELTNGEVKEMIRDEAMREEFIERMIDQYNQQILWLAYSYVKDYSLAEEITQDVFLTCYHKIDTFRHDSSIRTWLYRITVNKCKDCLRKKKIRAFLTFENQKQENLVIEEAHPESIAFQTMEDQLLSERVLSLPTKFKEVIFMHYFEEMKIQEIADVLGAKVNTVKTRLKRGRAMLKSMYEEGSE</sequence>
<name>A0ABY8V2L4_9BACI</name>
<dbReference type="Pfam" id="PF04542">
    <property type="entry name" value="Sigma70_r2"/>
    <property type="match status" value="1"/>
</dbReference>
<evidence type="ECO:0000256" key="4">
    <source>
        <dbReference type="ARBA" id="ARBA00023163"/>
    </source>
</evidence>
<evidence type="ECO:0000313" key="7">
    <source>
        <dbReference type="EMBL" id="WIF98829.1"/>
    </source>
</evidence>
<organism evidence="7 8">
    <name type="scientific">Pontibacillus chungwhensis</name>
    <dbReference type="NCBI Taxonomy" id="265426"/>
    <lineage>
        <taxon>Bacteria</taxon>
        <taxon>Bacillati</taxon>
        <taxon>Bacillota</taxon>
        <taxon>Bacilli</taxon>
        <taxon>Bacillales</taxon>
        <taxon>Bacillaceae</taxon>
        <taxon>Pontibacillus</taxon>
    </lineage>
</organism>
<evidence type="ECO:0000256" key="3">
    <source>
        <dbReference type="ARBA" id="ARBA00023082"/>
    </source>
</evidence>
<evidence type="ECO:0000313" key="8">
    <source>
        <dbReference type="Proteomes" id="UP001236652"/>
    </source>
</evidence>
<dbReference type="Proteomes" id="UP001236652">
    <property type="component" value="Chromosome"/>
</dbReference>
<reference evidence="7 8" key="1">
    <citation type="submission" date="2023-05" db="EMBL/GenBank/DDBJ databases">
        <title>Comparative genomics reveals the evidence of polycyclic aromatic hydrocarbons degradation in moderately halophilic genus Pontibacillus.</title>
        <authorList>
            <person name="Yang H."/>
            <person name="Qian Z."/>
        </authorList>
    </citation>
    <scope>NUCLEOTIDE SEQUENCE [LARGE SCALE GENOMIC DNA]</scope>
    <source>
        <strain evidence="8">HN14</strain>
    </source>
</reference>
<feature type="domain" description="RNA polymerase sigma factor 70 region 4 type 2" evidence="6">
    <location>
        <begin position="128"/>
        <end position="179"/>
    </location>
</feature>